<evidence type="ECO:0000256" key="1">
    <source>
        <dbReference type="ARBA" id="ARBA00001974"/>
    </source>
</evidence>
<keyword evidence="5 11" id="KW-0999">Mitochondrion inner membrane</keyword>
<evidence type="ECO:0000256" key="6">
    <source>
        <dbReference type="ARBA" id="ARBA00022827"/>
    </source>
</evidence>
<evidence type="ECO:0000259" key="13">
    <source>
        <dbReference type="Pfam" id="PF01494"/>
    </source>
</evidence>
<dbReference type="SUPFAM" id="SSF51905">
    <property type="entry name" value="FAD/NAD(P)-binding domain"/>
    <property type="match status" value="1"/>
</dbReference>
<dbReference type="NCBIfam" id="TIGR01988">
    <property type="entry name" value="Ubi-OHases"/>
    <property type="match status" value="1"/>
</dbReference>
<keyword evidence="14" id="KW-0830">Ubiquinone</keyword>
<comment type="pathway">
    <text evidence="11">Cofactor biosynthesis; ubiquinone biosynthesis.</text>
</comment>
<keyword evidence="8 11" id="KW-0503">Monooxygenase</keyword>
<feature type="domain" description="FAD-binding" evidence="13">
    <location>
        <begin position="118"/>
        <end position="337"/>
    </location>
</feature>
<dbReference type="Proteomes" id="UP001182556">
    <property type="component" value="Unassembled WGS sequence"/>
</dbReference>
<dbReference type="GO" id="GO:0106364">
    <property type="term" value="F:4-hydroxy-3-all-trans-polyprenylbenzoate oxygenase activity"/>
    <property type="evidence" value="ECO:0007669"/>
    <property type="project" value="UniProtKB-EC"/>
</dbReference>
<accession>A0AAD9FML7</accession>
<dbReference type="FunFam" id="3.50.50.60:FF:000021">
    <property type="entry name" value="Ubiquinone biosynthesis monooxygenase COQ6"/>
    <property type="match status" value="1"/>
</dbReference>
<keyword evidence="15" id="KW-1185">Reference proteome</keyword>
<evidence type="ECO:0000313" key="14">
    <source>
        <dbReference type="EMBL" id="KAK1922139.1"/>
    </source>
</evidence>
<dbReference type="InterPro" id="IPR000689">
    <property type="entry name" value="UbQ_mOase_COQ6"/>
</dbReference>
<comment type="subcellular location">
    <subcellularLocation>
        <location evidence="11">Mitochondrion inner membrane</location>
        <topology evidence="11">Peripheral membrane protein</topology>
        <orientation evidence="11">Matrix side</orientation>
    </subcellularLocation>
</comment>
<keyword evidence="10 11" id="KW-0472">Membrane</keyword>
<keyword evidence="7 11" id="KW-0560">Oxidoreductase</keyword>
<evidence type="ECO:0000256" key="8">
    <source>
        <dbReference type="ARBA" id="ARBA00023033"/>
    </source>
</evidence>
<dbReference type="Gene3D" id="3.50.50.60">
    <property type="entry name" value="FAD/NAD(P)-binding domain"/>
    <property type="match status" value="2"/>
</dbReference>
<dbReference type="InterPro" id="IPR036188">
    <property type="entry name" value="FAD/NAD-bd_sf"/>
</dbReference>
<comment type="catalytic activity">
    <reaction evidence="11">
        <text>a 2-methoxy-6-(all-trans-polyprenyl)phenol + 2 reduced [2Fe-2S]-[ferredoxin] + O2 + 2 H(+) = a 2-methoxy-6-(all-trans-polyprenyl)benzene-1,4-diol + 2 oxidized [2Fe-2S]-[ferredoxin] + H2O</text>
        <dbReference type="Rhea" id="RHEA:81183"/>
        <dbReference type="Rhea" id="RHEA-COMP:9551"/>
        <dbReference type="Rhea" id="RHEA-COMP:10000"/>
        <dbReference type="Rhea" id="RHEA-COMP:10001"/>
        <dbReference type="Rhea" id="RHEA-COMP:10858"/>
        <dbReference type="ChEBI" id="CHEBI:15377"/>
        <dbReference type="ChEBI" id="CHEBI:15378"/>
        <dbReference type="ChEBI" id="CHEBI:15379"/>
        <dbReference type="ChEBI" id="CHEBI:33737"/>
        <dbReference type="ChEBI" id="CHEBI:33738"/>
        <dbReference type="ChEBI" id="CHEBI:62731"/>
        <dbReference type="ChEBI" id="CHEBI:84166"/>
        <dbReference type="EC" id="1.14.15.46"/>
    </reaction>
</comment>
<dbReference type="EMBL" id="JAODAN010000009">
    <property type="protein sequence ID" value="KAK1922139.1"/>
    <property type="molecule type" value="Genomic_DNA"/>
</dbReference>
<dbReference type="InterPro" id="IPR010971">
    <property type="entry name" value="UbiH/COQ6"/>
</dbReference>
<evidence type="ECO:0000256" key="9">
    <source>
        <dbReference type="ARBA" id="ARBA00023128"/>
    </source>
</evidence>
<dbReference type="EC" id="1.14.15.45" evidence="11"/>
<keyword evidence="9 11" id="KW-0496">Mitochondrion</keyword>
<evidence type="ECO:0000256" key="7">
    <source>
        <dbReference type="ARBA" id="ARBA00023002"/>
    </source>
</evidence>
<protein>
    <recommendedName>
        <fullName evidence="11">Ubiquinone biosynthesis monooxygenase COQ6, mitochondrial</fullName>
        <ecNumber evidence="11">1.14.15.45</ecNumber>
    </recommendedName>
    <alternativeName>
        <fullName evidence="11">2-methoxy-6-polyprenolphenol 4-hydroxylase</fullName>
        <ecNumber evidence="11">1.14.15.46</ecNumber>
    </alternativeName>
</protein>
<comment type="subunit">
    <text evidence="11">Component of a multi-subunit COQ enzyme complex, composed of at least COQ3, COQ4, COQ5, COQ6, COQ7 and COQ9.</text>
</comment>
<sequence length="628" mass="67186">MTATWGLARFGARRRFGVTTDLYSSHRLFPTKTLTTHPIAPDMKSLRAVRVSATAERRLLQSTLRPVGARAPRIASARLSTPVRSPASIAGPSQRHHSTHAPAAALDPIPDIPPHQNYDIVIIGGGNAGLALACALLDQPTIRSTSKILLLEGGSLDRVRGWTGEGPWENRVSSLTAENVAWLDRIGAWKHIAEDRSCPVDEMVVWANPTKDATPAIHFPTSDQPMARMTENTNLQRALLRRIDEVGQGIVTIREGGRVAEMRLGEGGRWVGLRIGEADWVRGSVVVGADGPNSPVRHFSGIESPGHGYETHGVVATLQHNANALYPNNTAFQRFLPTGPIAFLPLSPTASTMVWSTHPTHAAAYKRLAPDALTLMVNAGYTMHEEPLSVLVERVVEADQRGTPLSATTISEMISELNSSGEAFITAEQAILPATVTHVDPKSVASFPLRLSHAESYLGDRTVLVGDAAHTTHPLAGQGLNMGLADVRVLAETWEKAKRNGGDLGAQVASLDYPRQRWPANALMLTATDTFHHVFRSRSALLNLGRGVAFDVINELGPLKKIFMGGAGAAESPVGRHGGQRGWGATAASGLEGWIGFKSALGTAAGFASELALNGLRRVAEGTGKRQV</sequence>
<dbReference type="AlphaFoldDB" id="A0AAD9FML7"/>
<name>A0AAD9FML7_PAPLA</name>
<comment type="function">
    <text evidence="11">FAD-dependent monooxygenase required for two non-consecutive steps during ubiquinone biosynthesis. Required for the C5-ring hydroxylation during ubiquinone biosynthesis by catalyzing the hydroxylation of 4-hydroxy-3-(all-trans-polyprenyl)benzoic acid to 3,4-dihydroxy-5-(all-trans-polyprenyl)benzoic acid. Also acts downstream of coq4, for the C1-hydroxylation during ubiquinone biosynthesis by catalyzing the hydroxylation of 2-methoxy-6-(all-trans-polyprenyl)phenol to 2-methoxy-6-(all-trans-polyprenyl)benzene-1,4-diol. The electrons required for the hydroxylation reaction are funneled indirectly to coq6 from NADPH via a ferredoxin/ferredoxin reductase system.</text>
</comment>
<dbReference type="GO" id="GO:0120538">
    <property type="term" value="F:2-methoxy-6-polyprenolphenol 4-hydroxylase activity"/>
    <property type="evidence" value="ECO:0007669"/>
    <property type="project" value="UniProtKB-EC"/>
</dbReference>
<dbReference type="PANTHER" id="PTHR43876:SF7">
    <property type="entry name" value="UBIQUINONE BIOSYNTHESIS MONOOXYGENASE COQ6, MITOCHONDRIAL"/>
    <property type="match status" value="1"/>
</dbReference>
<evidence type="ECO:0000256" key="2">
    <source>
        <dbReference type="ARBA" id="ARBA00005349"/>
    </source>
</evidence>
<organism evidence="14 15">
    <name type="scientific">Papiliotrema laurentii</name>
    <name type="common">Cryptococcus laurentii</name>
    <dbReference type="NCBI Taxonomy" id="5418"/>
    <lineage>
        <taxon>Eukaryota</taxon>
        <taxon>Fungi</taxon>
        <taxon>Dikarya</taxon>
        <taxon>Basidiomycota</taxon>
        <taxon>Agaricomycotina</taxon>
        <taxon>Tremellomycetes</taxon>
        <taxon>Tremellales</taxon>
        <taxon>Rhynchogastremaceae</taxon>
        <taxon>Papiliotrema</taxon>
    </lineage>
</organism>
<feature type="region of interest" description="Disordered" evidence="12">
    <location>
        <begin position="81"/>
        <end position="105"/>
    </location>
</feature>
<dbReference type="InterPro" id="IPR002938">
    <property type="entry name" value="FAD-bd"/>
</dbReference>
<comment type="catalytic activity">
    <reaction evidence="11">
        <text>a 4-hydroxy-3-(all-trans-polyprenyl)benzoate + 2 reduced [2Fe-2S]-[ferredoxin] + O2 + 2 H(+) = a 3,4-dihydroxy-5-(all-trans-polyprenyl)benzoate + 2 oxidized [2Fe-2S]-[ferredoxin] + H2O</text>
        <dbReference type="Rhea" id="RHEA:81195"/>
        <dbReference type="Rhea" id="RHEA-COMP:9514"/>
        <dbReference type="Rhea" id="RHEA-COMP:10000"/>
        <dbReference type="Rhea" id="RHEA-COMP:10001"/>
        <dbReference type="Rhea" id="RHEA-COMP:10930"/>
        <dbReference type="ChEBI" id="CHEBI:15377"/>
        <dbReference type="ChEBI" id="CHEBI:15378"/>
        <dbReference type="ChEBI" id="CHEBI:15379"/>
        <dbReference type="ChEBI" id="CHEBI:33737"/>
        <dbReference type="ChEBI" id="CHEBI:33738"/>
        <dbReference type="ChEBI" id="CHEBI:64694"/>
        <dbReference type="ChEBI" id="CHEBI:78396"/>
        <dbReference type="EC" id="1.14.15.45"/>
    </reaction>
</comment>
<dbReference type="GO" id="GO:0031314">
    <property type="term" value="C:extrinsic component of mitochondrial inner membrane"/>
    <property type="evidence" value="ECO:0007669"/>
    <property type="project" value="UniProtKB-UniRule"/>
</dbReference>
<dbReference type="EC" id="1.14.15.46" evidence="11"/>
<comment type="similarity">
    <text evidence="2 11">Belongs to the UbiH/COQ6 family.</text>
</comment>
<dbReference type="Pfam" id="PF01494">
    <property type="entry name" value="FAD_binding_3"/>
    <property type="match status" value="2"/>
</dbReference>
<dbReference type="InterPro" id="IPR018168">
    <property type="entry name" value="Ubi_Hdrlase_CS"/>
</dbReference>
<dbReference type="InterPro" id="IPR051205">
    <property type="entry name" value="UbiH/COQ6_monooxygenase"/>
</dbReference>
<keyword evidence="6 11" id="KW-0274">FAD</keyword>
<gene>
    <name evidence="11" type="primary">COQ6</name>
    <name evidence="14" type="ORF">DB88DRAFT_497309</name>
</gene>
<dbReference type="PRINTS" id="PR00420">
    <property type="entry name" value="RNGMNOXGNASE"/>
</dbReference>
<evidence type="ECO:0000256" key="4">
    <source>
        <dbReference type="ARBA" id="ARBA00022688"/>
    </source>
</evidence>
<evidence type="ECO:0000256" key="12">
    <source>
        <dbReference type="SAM" id="MobiDB-lite"/>
    </source>
</evidence>
<dbReference type="PANTHER" id="PTHR43876">
    <property type="entry name" value="UBIQUINONE BIOSYNTHESIS MONOOXYGENASE COQ6, MITOCHONDRIAL"/>
    <property type="match status" value="1"/>
</dbReference>
<evidence type="ECO:0000256" key="3">
    <source>
        <dbReference type="ARBA" id="ARBA00022630"/>
    </source>
</evidence>
<feature type="domain" description="FAD-binding" evidence="13">
    <location>
        <begin position="434"/>
        <end position="492"/>
    </location>
</feature>
<proteinExistence type="inferred from homology"/>
<evidence type="ECO:0000313" key="15">
    <source>
        <dbReference type="Proteomes" id="UP001182556"/>
    </source>
</evidence>
<dbReference type="HAMAP" id="MF_03193">
    <property type="entry name" value="COQ6_monooxygenase"/>
    <property type="match status" value="1"/>
</dbReference>
<evidence type="ECO:0000256" key="5">
    <source>
        <dbReference type="ARBA" id="ARBA00022792"/>
    </source>
</evidence>
<keyword evidence="4 11" id="KW-0831">Ubiquinone biosynthesis</keyword>
<keyword evidence="3 11" id="KW-0285">Flavoprotein</keyword>
<evidence type="ECO:0000256" key="11">
    <source>
        <dbReference type="HAMAP-Rule" id="MF_03193"/>
    </source>
</evidence>
<dbReference type="GO" id="GO:0016712">
    <property type="term" value="F:oxidoreductase activity, acting on paired donors, with incorporation or reduction of molecular oxygen, reduced flavin or flavoprotein as one donor, and incorporation of one atom of oxygen"/>
    <property type="evidence" value="ECO:0007669"/>
    <property type="project" value="UniProtKB-UniRule"/>
</dbReference>
<comment type="caution">
    <text evidence="14">The sequence shown here is derived from an EMBL/GenBank/DDBJ whole genome shotgun (WGS) entry which is preliminary data.</text>
</comment>
<reference evidence="14" key="1">
    <citation type="submission" date="2023-02" db="EMBL/GenBank/DDBJ databases">
        <title>Identification and recombinant expression of a fungal hydrolase from Papiliotrema laurentii that hydrolyzes apple cutin and clears colloidal polyester polyurethane.</title>
        <authorList>
            <consortium name="DOE Joint Genome Institute"/>
            <person name="Roman V.A."/>
            <person name="Bojanowski C."/>
            <person name="Crable B.R."/>
            <person name="Wagner D.N."/>
            <person name="Hung C.S."/>
            <person name="Nadeau L.J."/>
            <person name="Schratz L."/>
            <person name="Haridas S."/>
            <person name="Pangilinan J."/>
            <person name="Lipzen A."/>
            <person name="Na H."/>
            <person name="Yan M."/>
            <person name="Ng V."/>
            <person name="Grigoriev I.V."/>
            <person name="Spatafora J.W."/>
            <person name="Barlow D."/>
            <person name="Biffinger J."/>
            <person name="Kelley-Loughnane N."/>
            <person name="Varaljay V.A."/>
            <person name="Crookes-Goodson W.J."/>
        </authorList>
    </citation>
    <scope>NUCLEOTIDE SEQUENCE</scope>
    <source>
        <strain evidence="14">5307AH</strain>
    </source>
</reference>
<dbReference type="GO" id="GO:0071949">
    <property type="term" value="F:FAD binding"/>
    <property type="evidence" value="ECO:0007669"/>
    <property type="project" value="InterPro"/>
</dbReference>
<dbReference type="PROSITE" id="PS01304">
    <property type="entry name" value="UBIH"/>
    <property type="match status" value="1"/>
</dbReference>
<comment type="cofactor">
    <cofactor evidence="1 11">
        <name>FAD</name>
        <dbReference type="ChEBI" id="CHEBI:57692"/>
    </cofactor>
</comment>
<evidence type="ECO:0000256" key="10">
    <source>
        <dbReference type="ARBA" id="ARBA00023136"/>
    </source>
</evidence>